<dbReference type="Pfam" id="PF00111">
    <property type="entry name" value="Fer2"/>
    <property type="match status" value="1"/>
</dbReference>
<evidence type="ECO:0000256" key="1">
    <source>
        <dbReference type="ARBA" id="ARBA00007874"/>
    </source>
</evidence>
<dbReference type="PANTHER" id="PTHR43112">
    <property type="entry name" value="FERREDOXIN"/>
    <property type="match status" value="1"/>
</dbReference>
<evidence type="ECO:0000256" key="9">
    <source>
        <dbReference type="SAM" id="MobiDB-lite"/>
    </source>
</evidence>
<gene>
    <name evidence="11" type="ORF">DUNSADRAFT_3898</name>
</gene>
<dbReference type="InterPro" id="IPR001041">
    <property type="entry name" value="2Fe-2S_ferredoxin-type"/>
</dbReference>
<keyword evidence="6 8" id="KW-0408">Iron</keyword>
<feature type="compositionally biased region" description="Polar residues" evidence="9">
    <location>
        <begin position="110"/>
        <end position="129"/>
    </location>
</feature>
<dbReference type="Gene3D" id="3.10.20.30">
    <property type="match status" value="1"/>
</dbReference>
<keyword evidence="4 8" id="KW-0479">Metal-binding</keyword>
<dbReference type="InterPro" id="IPR036010">
    <property type="entry name" value="2Fe-2S_ferredoxin-like_sf"/>
</dbReference>
<dbReference type="NCBIfam" id="TIGR02008">
    <property type="entry name" value="fdx_plant"/>
    <property type="match status" value="1"/>
</dbReference>
<organism evidence="11 12">
    <name type="scientific">Dunaliella salina</name>
    <name type="common">Green alga</name>
    <name type="synonym">Protococcus salinus</name>
    <dbReference type="NCBI Taxonomy" id="3046"/>
    <lineage>
        <taxon>Eukaryota</taxon>
        <taxon>Viridiplantae</taxon>
        <taxon>Chlorophyta</taxon>
        <taxon>core chlorophytes</taxon>
        <taxon>Chlorophyceae</taxon>
        <taxon>CS clade</taxon>
        <taxon>Chlamydomonadales</taxon>
        <taxon>Dunaliellaceae</taxon>
        <taxon>Dunaliella</taxon>
    </lineage>
</organism>
<feature type="compositionally biased region" description="Basic and acidic residues" evidence="9">
    <location>
        <begin position="48"/>
        <end position="59"/>
    </location>
</feature>
<keyword evidence="8" id="KW-0150">Chloroplast</keyword>
<name>A0ABQ7GT29_DUNSA</name>
<evidence type="ECO:0000256" key="8">
    <source>
        <dbReference type="RuleBase" id="RU364001"/>
    </source>
</evidence>
<feature type="compositionally biased region" description="Basic and acidic residues" evidence="9">
    <location>
        <begin position="84"/>
        <end position="94"/>
    </location>
</feature>
<evidence type="ECO:0000313" key="11">
    <source>
        <dbReference type="EMBL" id="KAF5837755.1"/>
    </source>
</evidence>
<evidence type="ECO:0000256" key="2">
    <source>
        <dbReference type="ARBA" id="ARBA00022448"/>
    </source>
</evidence>
<feature type="region of interest" description="Disordered" evidence="9">
    <location>
        <begin position="1"/>
        <end position="129"/>
    </location>
</feature>
<dbReference type="SUPFAM" id="SSF54292">
    <property type="entry name" value="2Fe-2S ferredoxin-like"/>
    <property type="match status" value="1"/>
</dbReference>
<dbReference type="InterPro" id="IPR010241">
    <property type="entry name" value="Fd_pln"/>
</dbReference>
<reference evidence="11" key="1">
    <citation type="submission" date="2017-08" db="EMBL/GenBank/DDBJ databases">
        <authorList>
            <person name="Polle J.E."/>
            <person name="Barry K."/>
            <person name="Cushman J."/>
            <person name="Schmutz J."/>
            <person name="Tran D."/>
            <person name="Hathwaick L.T."/>
            <person name="Yim W.C."/>
            <person name="Jenkins J."/>
            <person name="Mckie-Krisberg Z.M."/>
            <person name="Prochnik S."/>
            <person name="Lindquist E."/>
            <person name="Dockter R.B."/>
            <person name="Adam C."/>
            <person name="Molina H."/>
            <person name="Bunkerborg J."/>
            <person name="Jin E."/>
            <person name="Buchheim M."/>
            <person name="Magnuson J."/>
        </authorList>
    </citation>
    <scope>NUCLEOTIDE SEQUENCE</scope>
    <source>
        <strain evidence="11">CCAP 19/18</strain>
    </source>
</reference>
<comment type="caution">
    <text evidence="11">The sequence shown here is derived from an EMBL/GenBank/DDBJ whole genome shotgun (WGS) entry which is preliminary data.</text>
</comment>
<evidence type="ECO:0000313" key="12">
    <source>
        <dbReference type="Proteomes" id="UP000815325"/>
    </source>
</evidence>
<keyword evidence="3 8" id="KW-0001">2Fe-2S</keyword>
<dbReference type="PROSITE" id="PS51085">
    <property type="entry name" value="2FE2S_FER_2"/>
    <property type="match status" value="1"/>
</dbReference>
<comment type="subcellular location">
    <subcellularLocation>
        <location evidence="8">Plastid</location>
        <location evidence="8">Chloroplast</location>
    </subcellularLocation>
</comment>
<evidence type="ECO:0000256" key="6">
    <source>
        <dbReference type="ARBA" id="ARBA00023004"/>
    </source>
</evidence>
<comment type="function">
    <text evidence="8">Ferredoxins are iron-sulfur proteins that transfer electrons in a wide variety of metabolic reactions.</text>
</comment>
<dbReference type="PANTHER" id="PTHR43112:SF10">
    <property type="entry name" value="FERREDOXIN C 2, CHLOROPLASTIC"/>
    <property type="match status" value="1"/>
</dbReference>
<comment type="cofactor">
    <cofactor evidence="8">
        <name>[2Fe-2S] cluster</name>
        <dbReference type="ChEBI" id="CHEBI:190135"/>
    </cofactor>
    <text evidence="8">Binds 1 [2Fe-2S] cluster.</text>
</comment>
<dbReference type="EMBL" id="MU069604">
    <property type="protein sequence ID" value="KAF5837755.1"/>
    <property type="molecule type" value="Genomic_DNA"/>
</dbReference>
<keyword evidence="12" id="KW-1185">Reference proteome</keyword>
<evidence type="ECO:0000256" key="5">
    <source>
        <dbReference type="ARBA" id="ARBA00022982"/>
    </source>
</evidence>
<evidence type="ECO:0000256" key="4">
    <source>
        <dbReference type="ARBA" id="ARBA00022723"/>
    </source>
</evidence>
<dbReference type="CDD" id="cd00207">
    <property type="entry name" value="fer2"/>
    <property type="match status" value="1"/>
</dbReference>
<keyword evidence="2 8" id="KW-0813">Transport</keyword>
<dbReference type="Proteomes" id="UP000815325">
    <property type="component" value="Unassembled WGS sequence"/>
</dbReference>
<dbReference type="InterPro" id="IPR012675">
    <property type="entry name" value="Beta-grasp_dom_sf"/>
</dbReference>
<keyword evidence="5 8" id="KW-0249">Electron transport</keyword>
<proteinExistence type="inferred from homology"/>
<keyword evidence="7 8" id="KW-0411">Iron-sulfur</keyword>
<accession>A0ABQ7GT29</accession>
<evidence type="ECO:0000259" key="10">
    <source>
        <dbReference type="PROSITE" id="PS51085"/>
    </source>
</evidence>
<evidence type="ECO:0000256" key="3">
    <source>
        <dbReference type="ARBA" id="ARBA00022714"/>
    </source>
</evidence>
<protein>
    <recommendedName>
        <fullName evidence="8">Ferredoxin</fullName>
    </recommendedName>
</protein>
<feature type="domain" description="2Fe-2S ferredoxin-type" evidence="10">
    <location>
        <begin position="191"/>
        <end position="283"/>
    </location>
</feature>
<comment type="similarity">
    <text evidence="1 8">Belongs to the 2Fe2S plant-type ferredoxin family.</text>
</comment>
<keyword evidence="8" id="KW-0934">Plastid</keyword>
<evidence type="ECO:0000256" key="7">
    <source>
        <dbReference type="ARBA" id="ARBA00023014"/>
    </source>
</evidence>
<sequence>MAFAAGFPRSLSYNMTSPHSRRPASTCGTRPVRNITVHATKEGGAQKQESRRKEQKEGGKSSSETASPLDLGPIGMTFSSQGGDSKDSSSKKAETAGLLDLGPIGMTFSGGASTSGTQDAEASQQQRLQSISKMTTEEWRAKYEKDGTVDLWLEEEFNAGSRLIGGRDAHYGNLAGFGTGEGKSAGNVPSHKVKIHNHFAQQEMEVDVPEDRYILWEAEDHGLQLPYACRMGCCTACAVRVKSGTMYQPEAVGISMELKEQGYGLMCVGYPLTDVELETVSEDEVYDLQFGQSFEKQALNPELGSIERDDYAIEIANMDE</sequence>